<evidence type="ECO:0000256" key="7">
    <source>
        <dbReference type="SAM" id="Phobius"/>
    </source>
</evidence>
<feature type="compositionally biased region" description="Basic and acidic residues" evidence="6">
    <location>
        <begin position="526"/>
        <end position="535"/>
    </location>
</feature>
<keyword evidence="7" id="KW-1133">Transmembrane helix</keyword>
<dbReference type="GO" id="GO:0006310">
    <property type="term" value="P:DNA recombination"/>
    <property type="evidence" value="ECO:0007669"/>
    <property type="project" value="UniProtKB-KW"/>
</dbReference>
<evidence type="ECO:0000256" key="5">
    <source>
        <dbReference type="SAM" id="Coils"/>
    </source>
</evidence>
<keyword evidence="4" id="KW-0233">DNA recombination</keyword>
<organism evidence="8 9">
    <name type="scientific">Ruania alba</name>
    <dbReference type="NCBI Taxonomy" id="648782"/>
    <lineage>
        <taxon>Bacteria</taxon>
        <taxon>Bacillati</taxon>
        <taxon>Actinomycetota</taxon>
        <taxon>Actinomycetes</taxon>
        <taxon>Micrococcales</taxon>
        <taxon>Ruaniaceae</taxon>
        <taxon>Ruania</taxon>
    </lineage>
</organism>
<dbReference type="Proteomes" id="UP000199220">
    <property type="component" value="Unassembled WGS sequence"/>
</dbReference>
<comment type="similarity">
    <text evidence="2">Belongs to the RmuC family.</text>
</comment>
<dbReference type="AlphaFoldDB" id="A0A1H5N4Z8"/>
<evidence type="ECO:0000256" key="1">
    <source>
        <dbReference type="ARBA" id="ARBA00003416"/>
    </source>
</evidence>
<dbReference type="PANTHER" id="PTHR30563">
    <property type="entry name" value="DNA RECOMBINATION PROTEIN RMUC"/>
    <property type="match status" value="1"/>
</dbReference>
<dbReference type="InterPro" id="IPR003798">
    <property type="entry name" value="DNA_recombination_RmuC"/>
</dbReference>
<dbReference type="Pfam" id="PF02646">
    <property type="entry name" value="RmuC"/>
    <property type="match status" value="1"/>
</dbReference>
<sequence>MSVARGTVWDMDILLVILAMLVGLALGAVAGVLLARRAAPGADEIARLTQRLESAETQAGHVPVLTERLAVERESHTRALTAAERAADERSDVERAAFERERQALRAEIDAERTRAAERLDELRTDAKRMSDEFESLSAKVLAQTQEAFFKQAEERFTRAQEASTAELAKREQAVRTLVEPLTRTLTEVKSGMDAAEKSRTEAHATLAEQVTQMRSDSEYLRQETSQLVTALRAPQVRGRWGELQLRRVVEVAGMIEHVDFVEQESVTTDDGVLRPDLIVTLPGEKRVVVDAKVAFNGYLEAMEAREDSVRTERLKAHARHVRDHVDSLGAKAYWEHFEHTPEFVVMFLPAESFLQAALEQDPGLMERAFERNVVLATPATLVALLRTVAYTWRQERLAAEAEQVFQVGRELHKRLGTLGKHLTTLGKRLNSTVEAYNAFNRSLDSQVITQARRFSALQGLEPELTSHPPLEVLATPAQKPDAYESPEAREDSGPAQLPVREPTTPLPLDGLTLESDPEIASLVKDASRDADKATRAQGGSTDAARGARSKRA</sequence>
<feature type="coiled-coil region" evidence="5">
    <location>
        <begin position="95"/>
        <end position="140"/>
    </location>
</feature>
<evidence type="ECO:0000313" key="9">
    <source>
        <dbReference type="Proteomes" id="UP000199220"/>
    </source>
</evidence>
<evidence type="ECO:0000256" key="4">
    <source>
        <dbReference type="ARBA" id="ARBA00023172"/>
    </source>
</evidence>
<protein>
    <submittedName>
        <fullName evidence="8">DNA recombination protein RmuC</fullName>
    </submittedName>
</protein>
<dbReference type="PANTHER" id="PTHR30563:SF0">
    <property type="entry name" value="DNA RECOMBINATION PROTEIN RMUC"/>
    <property type="match status" value="1"/>
</dbReference>
<evidence type="ECO:0000256" key="2">
    <source>
        <dbReference type="ARBA" id="ARBA00009840"/>
    </source>
</evidence>
<gene>
    <name evidence="8" type="ORF">SAMN04488554_3950</name>
</gene>
<reference evidence="9" key="1">
    <citation type="submission" date="2016-10" db="EMBL/GenBank/DDBJ databases">
        <authorList>
            <person name="Varghese N."/>
            <person name="Submissions S."/>
        </authorList>
    </citation>
    <scope>NUCLEOTIDE SEQUENCE [LARGE SCALE GENOMIC DNA]</scope>
    <source>
        <strain evidence="9">DSM 21368</strain>
    </source>
</reference>
<keyword evidence="9" id="KW-1185">Reference proteome</keyword>
<comment type="function">
    <text evidence="1">Involved in DNA recombination.</text>
</comment>
<evidence type="ECO:0000256" key="3">
    <source>
        <dbReference type="ARBA" id="ARBA00023054"/>
    </source>
</evidence>
<evidence type="ECO:0000313" key="8">
    <source>
        <dbReference type="EMBL" id="SEE96689.1"/>
    </source>
</evidence>
<proteinExistence type="inferred from homology"/>
<feature type="region of interest" description="Disordered" evidence="6">
    <location>
        <begin position="466"/>
        <end position="553"/>
    </location>
</feature>
<keyword evidence="3 5" id="KW-0175">Coiled coil</keyword>
<dbReference type="STRING" id="648782.SAMN04488554_3950"/>
<evidence type="ECO:0000256" key="6">
    <source>
        <dbReference type="SAM" id="MobiDB-lite"/>
    </source>
</evidence>
<accession>A0A1H5N4Z8</accession>
<feature type="compositionally biased region" description="Low complexity" evidence="6">
    <location>
        <begin position="503"/>
        <end position="514"/>
    </location>
</feature>
<dbReference type="EMBL" id="FNTX01000002">
    <property type="protein sequence ID" value="SEE96689.1"/>
    <property type="molecule type" value="Genomic_DNA"/>
</dbReference>
<name>A0A1H5N4Z8_9MICO</name>
<keyword evidence="7" id="KW-0812">Transmembrane</keyword>
<feature type="transmembrane region" description="Helical" evidence="7">
    <location>
        <begin position="13"/>
        <end position="35"/>
    </location>
</feature>
<keyword evidence="7" id="KW-0472">Membrane</keyword>